<dbReference type="OrthoDB" id="6298390at2759"/>
<protein>
    <submittedName>
        <fullName evidence="1">Uncharacterized protein</fullName>
    </submittedName>
</protein>
<organism evidence="1 2">
    <name type="scientific">Dibothriocephalus latus</name>
    <name type="common">Fish tapeworm</name>
    <name type="synonym">Diphyllobothrium latum</name>
    <dbReference type="NCBI Taxonomy" id="60516"/>
    <lineage>
        <taxon>Eukaryota</taxon>
        <taxon>Metazoa</taxon>
        <taxon>Spiralia</taxon>
        <taxon>Lophotrochozoa</taxon>
        <taxon>Platyhelminthes</taxon>
        <taxon>Cestoda</taxon>
        <taxon>Eucestoda</taxon>
        <taxon>Diphyllobothriidea</taxon>
        <taxon>Diphyllobothriidae</taxon>
        <taxon>Dibothriocephalus</taxon>
    </lineage>
</organism>
<reference evidence="1 2" key="1">
    <citation type="submission" date="2018-11" db="EMBL/GenBank/DDBJ databases">
        <authorList>
            <consortium name="Pathogen Informatics"/>
        </authorList>
    </citation>
    <scope>NUCLEOTIDE SEQUENCE [LARGE SCALE GENOMIC DNA]</scope>
</reference>
<evidence type="ECO:0000313" key="2">
    <source>
        <dbReference type="Proteomes" id="UP000281553"/>
    </source>
</evidence>
<dbReference type="Proteomes" id="UP000281553">
    <property type="component" value="Unassembled WGS sequence"/>
</dbReference>
<gene>
    <name evidence="1" type="ORF">DILT_LOCUS10218</name>
</gene>
<name>A0A3P7LRR9_DIBLA</name>
<dbReference type="AlphaFoldDB" id="A0A3P7LRR9"/>
<keyword evidence="2" id="KW-1185">Reference proteome</keyword>
<sequence>MKPFRISGCLANVQCPQNSNLYAYIDADDNITDVTTNVPMSIGSDKAPCKAANFCWQFVSRRQYAVIRGKLAGQNGAAIFYPLDRRQQPVALVYKKMAGVGGDPILPSNVKVLNAIYVSPDQEINQRLIFESEIRVSLGCRKVLFSA</sequence>
<accession>A0A3P7LRR9</accession>
<evidence type="ECO:0000313" key="1">
    <source>
        <dbReference type="EMBL" id="VDN14387.1"/>
    </source>
</evidence>
<dbReference type="EMBL" id="UYRU01059104">
    <property type="protein sequence ID" value="VDN14387.1"/>
    <property type="molecule type" value="Genomic_DNA"/>
</dbReference>
<proteinExistence type="predicted"/>